<protein>
    <submittedName>
        <fullName evidence="1">Uncharacterized protein</fullName>
    </submittedName>
</protein>
<evidence type="ECO:0000313" key="2">
    <source>
        <dbReference type="Proteomes" id="UP000886501"/>
    </source>
</evidence>
<sequence>MASPSPPLTFEECVRSPSASSLSSWHPSTPPSEPSPPKCMPVAETLPSTSHSLVAVEEIGRSTSVDGVHAPQDFPFPEASCVSGLFGNGPGMFDFVPNPMQTGYWGDVHSHQAWTSNPSTQLAQSATSPSIQGNSDRISSPVDSHSNNLLPSSGISRPLNVAPIVSDAMTGAAFTMTCPIPHCYFQCQTVLDMWKHVTWTHVRPNSKESGIESIVERVVLGGLS</sequence>
<evidence type="ECO:0000313" key="1">
    <source>
        <dbReference type="EMBL" id="KAF9647928.1"/>
    </source>
</evidence>
<reference evidence="1" key="1">
    <citation type="submission" date="2019-10" db="EMBL/GenBank/DDBJ databases">
        <authorList>
            <consortium name="DOE Joint Genome Institute"/>
            <person name="Kuo A."/>
            <person name="Miyauchi S."/>
            <person name="Kiss E."/>
            <person name="Drula E."/>
            <person name="Kohler A."/>
            <person name="Sanchez-Garcia M."/>
            <person name="Andreopoulos B."/>
            <person name="Barry K.W."/>
            <person name="Bonito G."/>
            <person name="Buee M."/>
            <person name="Carver A."/>
            <person name="Chen C."/>
            <person name="Cichocki N."/>
            <person name="Clum A."/>
            <person name="Culley D."/>
            <person name="Crous P.W."/>
            <person name="Fauchery L."/>
            <person name="Girlanda M."/>
            <person name="Hayes R."/>
            <person name="Keri Z."/>
            <person name="Labutti K."/>
            <person name="Lipzen A."/>
            <person name="Lombard V."/>
            <person name="Magnuson J."/>
            <person name="Maillard F."/>
            <person name="Morin E."/>
            <person name="Murat C."/>
            <person name="Nolan M."/>
            <person name="Ohm R."/>
            <person name="Pangilinan J."/>
            <person name="Pereira M."/>
            <person name="Perotto S."/>
            <person name="Peter M."/>
            <person name="Riley R."/>
            <person name="Sitrit Y."/>
            <person name="Stielow B."/>
            <person name="Szollosi G."/>
            <person name="Zifcakova L."/>
            <person name="Stursova M."/>
            <person name="Spatafora J.W."/>
            <person name="Tedersoo L."/>
            <person name="Vaario L.-M."/>
            <person name="Yamada A."/>
            <person name="Yan M."/>
            <person name="Wang P."/>
            <person name="Xu J."/>
            <person name="Bruns T."/>
            <person name="Baldrian P."/>
            <person name="Vilgalys R."/>
            <person name="Henrissat B."/>
            <person name="Grigoriev I.V."/>
            <person name="Hibbett D."/>
            <person name="Nagy L.G."/>
            <person name="Martin F.M."/>
        </authorList>
    </citation>
    <scope>NUCLEOTIDE SEQUENCE</scope>
    <source>
        <strain evidence="1">P2</strain>
    </source>
</reference>
<name>A0ACB6ZEQ0_THEGA</name>
<dbReference type="EMBL" id="MU118023">
    <property type="protein sequence ID" value="KAF9647928.1"/>
    <property type="molecule type" value="Genomic_DNA"/>
</dbReference>
<dbReference type="Proteomes" id="UP000886501">
    <property type="component" value="Unassembled WGS sequence"/>
</dbReference>
<keyword evidence="2" id="KW-1185">Reference proteome</keyword>
<organism evidence="1 2">
    <name type="scientific">Thelephora ganbajun</name>
    <name type="common">Ganba fungus</name>
    <dbReference type="NCBI Taxonomy" id="370292"/>
    <lineage>
        <taxon>Eukaryota</taxon>
        <taxon>Fungi</taxon>
        <taxon>Dikarya</taxon>
        <taxon>Basidiomycota</taxon>
        <taxon>Agaricomycotina</taxon>
        <taxon>Agaricomycetes</taxon>
        <taxon>Thelephorales</taxon>
        <taxon>Thelephoraceae</taxon>
        <taxon>Thelephora</taxon>
    </lineage>
</organism>
<proteinExistence type="predicted"/>
<gene>
    <name evidence="1" type="ORF">BDM02DRAFT_3145073</name>
</gene>
<reference evidence="1" key="2">
    <citation type="journal article" date="2020" name="Nat. Commun.">
        <title>Large-scale genome sequencing of mycorrhizal fungi provides insights into the early evolution of symbiotic traits.</title>
        <authorList>
            <person name="Miyauchi S."/>
            <person name="Kiss E."/>
            <person name="Kuo A."/>
            <person name="Drula E."/>
            <person name="Kohler A."/>
            <person name="Sanchez-Garcia M."/>
            <person name="Morin E."/>
            <person name="Andreopoulos B."/>
            <person name="Barry K.W."/>
            <person name="Bonito G."/>
            <person name="Buee M."/>
            <person name="Carver A."/>
            <person name="Chen C."/>
            <person name="Cichocki N."/>
            <person name="Clum A."/>
            <person name="Culley D."/>
            <person name="Crous P.W."/>
            <person name="Fauchery L."/>
            <person name="Girlanda M."/>
            <person name="Hayes R.D."/>
            <person name="Keri Z."/>
            <person name="LaButti K."/>
            <person name="Lipzen A."/>
            <person name="Lombard V."/>
            <person name="Magnuson J."/>
            <person name="Maillard F."/>
            <person name="Murat C."/>
            <person name="Nolan M."/>
            <person name="Ohm R.A."/>
            <person name="Pangilinan J."/>
            <person name="Pereira M.F."/>
            <person name="Perotto S."/>
            <person name="Peter M."/>
            <person name="Pfister S."/>
            <person name="Riley R."/>
            <person name="Sitrit Y."/>
            <person name="Stielow J.B."/>
            <person name="Szollosi G."/>
            <person name="Zifcakova L."/>
            <person name="Stursova M."/>
            <person name="Spatafora J.W."/>
            <person name="Tedersoo L."/>
            <person name="Vaario L.M."/>
            <person name="Yamada A."/>
            <person name="Yan M."/>
            <person name="Wang P."/>
            <person name="Xu J."/>
            <person name="Bruns T."/>
            <person name="Baldrian P."/>
            <person name="Vilgalys R."/>
            <person name="Dunand C."/>
            <person name="Henrissat B."/>
            <person name="Grigoriev I.V."/>
            <person name="Hibbett D."/>
            <person name="Nagy L.G."/>
            <person name="Martin F.M."/>
        </authorList>
    </citation>
    <scope>NUCLEOTIDE SEQUENCE</scope>
    <source>
        <strain evidence="1">P2</strain>
    </source>
</reference>
<comment type="caution">
    <text evidence="1">The sequence shown here is derived from an EMBL/GenBank/DDBJ whole genome shotgun (WGS) entry which is preliminary data.</text>
</comment>
<accession>A0ACB6ZEQ0</accession>